<keyword evidence="2" id="KW-1185">Reference proteome</keyword>
<evidence type="ECO:0000313" key="1">
    <source>
        <dbReference type="EMBL" id="CDH19890.1"/>
    </source>
</evidence>
<reference evidence="1" key="1">
    <citation type="submission" date="2013-07" db="EMBL/GenBank/DDBJ databases">
        <title>Sub-species coevolution in mutualistic symbiosis.</title>
        <authorList>
            <person name="Murfin K."/>
            <person name="Klassen J."/>
            <person name="Lee M."/>
            <person name="Forst S."/>
            <person name="Stock P."/>
            <person name="Goodrich-Blair H."/>
        </authorList>
    </citation>
    <scope>NUCLEOTIDE SEQUENCE [LARGE SCALE GENOMIC DNA]</scope>
    <source>
        <strain evidence="1">Kraussei Quebec</strain>
    </source>
</reference>
<sequence length="11" mass="1112">MAAQPLGNITP</sequence>
<gene>
    <name evidence="1" type="ORF">XBKQ1_2360003</name>
</gene>
<accession>A0A077P5V4</accession>
<comment type="caution">
    <text evidence="1">The sequence shown here is derived from an EMBL/GenBank/DDBJ whole genome shotgun (WGS) entry which is preliminary data.</text>
</comment>
<organism evidence="1 2">
    <name type="scientific">Xenorhabdus bovienii str. kraussei Quebec</name>
    <dbReference type="NCBI Taxonomy" id="1398203"/>
    <lineage>
        <taxon>Bacteria</taxon>
        <taxon>Pseudomonadati</taxon>
        <taxon>Pseudomonadota</taxon>
        <taxon>Gammaproteobacteria</taxon>
        <taxon>Enterobacterales</taxon>
        <taxon>Morganellaceae</taxon>
        <taxon>Xenorhabdus</taxon>
    </lineage>
</organism>
<name>A0A077P5V4_XENBV</name>
<evidence type="ECO:0000313" key="2">
    <source>
        <dbReference type="Proteomes" id="UP000028500"/>
    </source>
</evidence>
<dbReference type="HOGENOM" id="CLU_3437637_0_0_6"/>
<protein>
    <submittedName>
        <fullName evidence="1">Uncharacterized protein</fullName>
    </submittedName>
</protein>
<dbReference type="EMBL" id="CBSY010000153">
    <property type="protein sequence ID" value="CDH19890.1"/>
    <property type="molecule type" value="Genomic_DNA"/>
</dbReference>
<dbReference type="Proteomes" id="UP000028500">
    <property type="component" value="Unassembled WGS sequence"/>
</dbReference>
<proteinExistence type="predicted"/>